<evidence type="ECO:0000256" key="3">
    <source>
        <dbReference type="ARBA" id="ARBA00022691"/>
    </source>
</evidence>
<dbReference type="InterPro" id="IPR036086">
    <property type="entry name" value="ParB/Sulfiredoxin_sf"/>
</dbReference>
<dbReference type="SUPFAM" id="SSF53335">
    <property type="entry name" value="S-adenosyl-L-methionine-dependent methyltransferases"/>
    <property type="match status" value="1"/>
</dbReference>
<dbReference type="InterPro" id="IPR015840">
    <property type="entry name" value="DNA_MeTrfase_ParB"/>
</dbReference>
<keyword evidence="1 6" id="KW-0489">Methyltransferase</keyword>
<dbReference type="PANTHER" id="PTHR33375:SF1">
    <property type="entry name" value="CHROMOSOME-PARTITIONING PROTEIN PARB-RELATED"/>
    <property type="match status" value="1"/>
</dbReference>
<dbReference type="Pfam" id="PF01555">
    <property type="entry name" value="N6_N4_Mtase"/>
    <property type="match status" value="1"/>
</dbReference>
<name>A0A233V9X7_FINMA</name>
<reference evidence="7" key="1">
    <citation type="submission" date="2017-04" db="EMBL/GenBank/DDBJ databases">
        <title>Finegoldia magna isolated from orthopedic joint implant-associated infections.</title>
        <authorList>
            <person name="Bjorklund S."/>
            <person name="Bruggemann H."/>
            <person name="Jensen A."/>
            <person name="Hellmark B."/>
            <person name="Soderquist B."/>
        </authorList>
    </citation>
    <scope>NUCLEOTIDE SEQUENCE [LARGE SCALE GENOMIC DNA]</scope>
    <source>
        <strain evidence="7">CCUG 54800</strain>
    </source>
</reference>
<dbReference type="PRINTS" id="PR00506">
    <property type="entry name" value="D21N6MTFRASE"/>
</dbReference>
<dbReference type="GO" id="GO:0032259">
    <property type="term" value="P:methylation"/>
    <property type="evidence" value="ECO:0007669"/>
    <property type="project" value="UniProtKB-KW"/>
</dbReference>
<dbReference type="PIRSF" id="PIRSF036758">
    <property type="entry name" value="Aden_M_ParB"/>
    <property type="match status" value="1"/>
</dbReference>
<dbReference type="Gene3D" id="3.40.50.150">
    <property type="entry name" value="Vaccinia Virus protein VP39"/>
    <property type="match status" value="1"/>
</dbReference>
<evidence type="ECO:0000259" key="5">
    <source>
        <dbReference type="SMART" id="SM00470"/>
    </source>
</evidence>
<comment type="caution">
    <text evidence="6">The sequence shown here is derived from an EMBL/GenBank/DDBJ whole genome shotgun (WGS) entry which is preliminary data.</text>
</comment>
<keyword evidence="3" id="KW-0949">S-adenosyl-L-methionine</keyword>
<evidence type="ECO:0000256" key="4">
    <source>
        <dbReference type="ARBA" id="ARBA00022747"/>
    </source>
</evidence>
<evidence type="ECO:0000256" key="2">
    <source>
        <dbReference type="ARBA" id="ARBA00022679"/>
    </source>
</evidence>
<dbReference type="SUPFAM" id="SSF110849">
    <property type="entry name" value="ParB/Sulfiredoxin"/>
    <property type="match status" value="1"/>
</dbReference>
<dbReference type="GO" id="GO:0045881">
    <property type="term" value="P:positive regulation of sporulation resulting in formation of a cellular spore"/>
    <property type="evidence" value="ECO:0007669"/>
    <property type="project" value="TreeGrafter"/>
</dbReference>
<keyword evidence="2" id="KW-0808">Transferase</keyword>
<dbReference type="GO" id="GO:0007059">
    <property type="term" value="P:chromosome segregation"/>
    <property type="evidence" value="ECO:0007669"/>
    <property type="project" value="TreeGrafter"/>
</dbReference>
<dbReference type="InterPro" id="IPR029063">
    <property type="entry name" value="SAM-dependent_MTases_sf"/>
</dbReference>
<gene>
    <name evidence="6" type="ORF">B9N49_00525</name>
</gene>
<evidence type="ECO:0000256" key="1">
    <source>
        <dbReference type="ARBA" id="ARBA00022603"/>
    </source>
</evidence>
<dbReference type="GO" id="GO:0005694">
    <property type="term" value="C:chromosome"/>
    <property type="evidence" value="ECO:0007669"/>
    <property type="project" value="TreeGrafter"/>
</dbReference>
<keyword evidence="4" id="KW-0680">Restriction system</keyword>
<dbReference type="AlphaFoldDB" id="A0A233V9X7"/>
<evidence type="ECO:0000313" key="6">
    <source>
        <dbReference type="EMBL" id="OXZ29191.1"/>
    </source>
</evidence>
<dbReference type="InterPro" id="IPR050336">
    <property type="entry name" value="Chromosome_partition/occlusion"/>
</dbReference>
<dbReference type="EMBL" id="NDYC01000004">
    <property type="protein sequence ID" value="OXZ29191.1"/>
    <property type="molecule type" value="Genomic_DNA"/>
</dbReference>
<dbReference type="CDD" id="cd16402">
    <property type="entry name" value="ParB_N_like_MT"/>
    <property type="match status" value="1"/>
</dbReference>
<sequence>MENIVYKNVDELIPYVNNPRDNENAVDAVASSIKNFGFKVPIVIDKNNEIVNGHTRLKAAKKLGLQSVPCIIADDLTESQIKAFRLADNKVSEIATWNLDLLDIELSELSDIDMSEFGFDLSVFEDEEEIIEDDFDEKLPDNPITKTGYMYKLGRHRLMCGDSTKVEDVKKLMNDNLADLYLTDPPYNVSYEGKTKDKLKIQNDKMENDDFREFLKNSFYAANEIMKEGACFYIWHADSEGYNFRGACFDVGWKVRQCLIWCKNSMVMGRQDYQWRHEPCLYGWKDGAGHLWASDRKQTTILNFDRPSKNKEHPTMKPISLFDYQIKNNTKGEDIVFDGFGGSGTTLIACEQNGRTAYLMELDPKYCDVIVNRYIEFTGSDENVSVIKGDKEYKYSEVVKK</sequence>
<dbReference type="InterPro" id="IPR003115">
    <property type="entry name" value="ParB_N"/>
</dbReference>
<dbReference type="InterPro" id="IPR002941">
    <property type="entry name" value="DNA_methylase_N4/N6"/>
</dbReference>
<proteinExistence type="predicted"/>
<feature type="domain" description="ParB-like N-terminal" evidence="5">
    <location>
        <begin position="5"/>
        <end position="90"/>
    </location>
</feature>
<dbReference type="Proteomes" id="UP000215413">
    <property type="component" value="Unassembled WGS sequence"/>
</dbReference>
<dbReference type="Pfam" id="PF02195">
    <property type="entry name" value="ParB_N"/>
    <property type="match status" value="1"/>
</dbReference>
<dbReference type="SMART" id="SM00470">
    <property type="entry name" value="ParB"/>
    <property type="match status" value="1"/>
</dbReference>
<dbReference type="PANTHER" id="PTHR33375">
    <property type="entry name" value="CHROMOSOME-PARTITIONING PROTEIN PARB-RELATED"/>
    <property type="match status" value="1"/>
</dbReference>
<dbReference type="GO" id="GO:0003677">
    <property type="term" value="F:DNA binding"/>
    <property type="evidence" value="ECO:0007669"/>
    <property type="project" value="InterPro"/>
</dbReference>
<dbReference type="GO" id="GO:0009307">
    <property type="term" value="P:DNA restriction-modification system"/>
    <property type="evidence" value="ECO:0007669"/>
    <property type="project" value="UniProtKB-KW"/>
</dbReference>
<dbReference type="InterPro" id="IPR002295">
    <property type="entry name" value="N4/N6-MTase_EcoPI_Mod-like"/>
</dbReference>
<organism evidence="6 7">
    <name type="scientific">Finegoldia magna</name>
    <name type="common">Peptostreptococcus magnus</name>
    <dbReference type="NCBI Taxonomy" id="1260"/>
    <lineage>
        <taxon>Bacteria</taxon>
        <taxon>Bacillati</taxon>
        <taxon>Bacillota</taxon>
        <taxon>Tissierellia</taxon>
        <taxon>Tissierellales</taxon>
        <taxon>Peptoniphilaceae</taxon>
        <taxon>Finegoldia</taxon>
    </lineage>
</organism>
<dbReference type="Gene3D" id="3.90.1530.10">
    <property type="entry name" value="Conserved hypothetical protein from pyrococcus furiosus pfu- 392566-001, ParB domain"/>
    <property type="match status" value="1"/>
</dbReference>
<dbReference type="GO" id="GO:0008170">
    <property type="term" value="F:N-methyltransferase activity"/>
    <property type="evidence" value="ECO:0007669"/>
    <property type="project" value="InterPro"/>
</dbReference>
<evidence type="ECO:0000313" key="7">
    <source>
        <dbReference type="Proteomes" id="UP000215413"/>
    </source>
</evidence>
<accession>A0A233V9X7</accession>
<protein>
    <submittedName>
        <fullName evidence="6">DNA modification methylase</fullName>
    </submittedName>
</protein>